<sequence>MSSILSASSSTRYVHLRRFVVPRSRKSIRRPGVAMQISTPRSRSRACGPFGAPPKMHKSFLNGGNVLMSHRGLRRRSPGCRFLKLLLPKPLSRNLLPPPPPPSRPPKRPPPREPPPPLLSPRSRSPYALFNKQNKSGTVIFSFVIGKGFFMSVHVSIKLDCPLLNYIFSNIQ</sequence>
<organism evidence="2 3">
    <name type="scientific">Ooceraea biroi</name>
    <name type="common">Clonal raider ant</name>
    <name type="synonym">Cerapachys biroi</name>
    <dbReference type="NCBI Taxonomy" id="2015173"/>
    <lineage>
        <taxon>Eukaryota</taxon>
        <taxon>Metazoa</taxon>
        <taxon>Ecdysozoa</taxon>
        <taxon>Arthropoda</taxon>
        <taxon>Hexapoda</taxon>
        <taxon>Insecta</taxon>
        <taxon>Pterygota</taxon>
        <taxon>Neoptera</taxon>
        <taxon>Endopterygota</taxon>
        <taxon>Hymenoptera</taxon>
        <taxon>Apocrita</taxon>
        <taxon>Aculeata</taxon>
        <taxon>Formicoidea</taxon>
        <taxon>Formicidae</taxon>
        <taxon>Dorylinae</taxon>
        <taxon>Ooceraea</taxon>
    </lineage>
</organism>
<reference evidence="2 3" key="1">
    <citation type="journal article" date="2014" name="Curr. Biol.">
        <title>The genome of the clonal raider ant Cerapachys biroi.</title>
        <authorList>
            <person name="Oxley P.R."/>
            <person name="Ji L."/>
            <person name="Fetter-Pruneda I."/>
            <person name="McKenzie S.K."/>
            <person name="Li C."/>
            <person name="Hu H."/>
            <person name="Zhang G."/>
            <person name="Kronauer D.J."/>
        </authorList>
    </citation>
    <scope>NUCLEOTIDE SEQUENCE [LARGE SCALE GENOMIC DNA]</scope>
</reference>
<keyword evidence="3" id="KW-1185">Reference proteome</keyword>
<evidence type="ECO:0000313" key="2">
    <source>
        <dbReference type="EMBL" id="EZA62251.1"/>
    </source>
</evidence>
<dbReference type="AlphaFoldDB" id="A0A026X2L5"/>
<name>A0A026X2L5_OOCBI</name>
<evidence type="ECO:0000313" key="3">
    <source>
        <dbReference type="Proteomes" id="UP000053097"/>
    </source>
</evidence>
<feature type="region of interest" description="Disordered" evidence="1">
    <location>
        <begin position="90"/>
        <end position="125"/>
    </location>
</feature>
<dbReference type="Proteomes" id="UP000053097">
    <property type="component" value="Unassembled WGS sequence"/>
</dbReference>
<evidence type="ECO:0000256" key="1">
    <source>
        <dbReference type="SAM" id="MobiDB-lite"/>
    </source>
</evidence>
<dbReference type="EMBL" id="KK107024">
    <property type="protein sequence ID" value="EZA62251.1"/>
    <property type="molecule type" value="Genomic_DNA"/>
</dbReference>
<feature type="region of interest" description="Disordered" evidence="1">
    <location>
        <begin position="30"/>
        <end position="53"/>
    </location>
</feature>
<protein>
    <submittedName>
        <fullName evidence="2">Uncharacterized protein</fullName>
    </submittedName>
</protein>
<accession>A0A026X2L5</accession>
<gene>
    <name evidence="2" type="ORF">X777_00619</name>
</gene>
<proteinExistence type="predicted"/>